<accession>A0A553PDY6</accession>
<dbReference type="EMBL" id="VCGU01000005">
    <property type="protein sequence ID" value="TRY75893.1"/>
    <property type="molecule type" value="Genomic_DNA"/>
</dbReference>
<comment type="caution">
    <text evidence="1">The sequence shown here is derived from an EMBL/GenBank/DDBJ whole genome shotgun (WGS) entry which is preliminary data.</text>
</comment>
<reference evidence="1 2" key="1">
    <citation type="journal article" date="2018" name="Nat. Ecol. Evol.">
        <title>Genomic signatures of mitonuclear coevolution across populations of Tigriopus californicus.</title>
        <authorList>
            <person name="Barreto F.S."/>
            <person name="Watson E.T."/>
            <person name="Lima T.G."/>
            <person name="Willett C.S."/>
            <person name="Edmands S."/>
            <person name="Li W."/>
            <person name="Burton R.S."/>
        </authorList>
    </citation>
    <scope>NUCLEOTIDE SEQUENCE [LARGE SCALE GENOMIC DNA]</scope>
    <source>
        <strain evidence="1 2">San Diego</strain>
    </source>
</reference>
<keyword evidence="2" id="KW-1185">Reference proteome</keyword>
<sequence length="272" mass="30006">MVATASISVRLDDILNDETVIAIKKVPGEVQPVGRMSHEIRKFRSEISHKSVPELKDLLQRQNNILKNTKLLAKLPDKGAKVRDKKTVIEGLIEAKTKEVNDTADLLKNLSISGKAIDLEEIEWKYGGGLAGSLGAKPKNVFALPSTSSASETKVLQMLAEGPVPKAEKASDLDSEMDRHAMALSAKGDHTLAKPRFIPYNSLHNDHVADQDVHLKKRLTPRLNPGDLMPLPDVSNNKAQMVSLEESLKIQQIQGDKLKELQVARFIRSHPD</sequence>
<dbReference type="AlphaFoldDB" id="A0A553PDY6"/>
<dbReference type="STRING" id="6832.A0A553PDY6"/>
<evidence type="ECO:0000313" key="1">
    <source>
        <dbReference type="EMBL" id="TRY75893.1"/>
    </source>
</evidence>
<name>A0A553PDY6_TIGCA</name>
<dbReference type="GO" id="GO:0006368">
    <property type="term" value="P:transcription elongation by RNA polymerase II"/>
    <property type="evidence" value="ECO:0007669"/>
    <property type="project" value="InterPro"/>
</dbReference>
<protein>
    <submittedName>
        <fullName evidence="1">Uncharacterized protein</fullName>
    </submittedName>
</protein>
<dbReference type="Proteomes" id="UP000318571">
    <property type="component" value="Chromosome 2"/>
</dbReference>
<gene>
    <name evidence="1" type="ORF">TCAL_16841</name>
</gene>
<dbReference type="InterPro" id="IPR026213">
    <property type="entry name" value="GRINL1"/>
</dbReference>
<dbReference type="PRINTS" id="PR02085">
    <property type="entry name" value="POLR2GRINL1"/>
</dbReference>
<proteinExistence type="predicted"/>
<organism evidence="1 2">
    <name type="scientific">Tigriopus californicus</name>
    <name type="common">Marine copepod</name>
    <dbReference type="NCBI Taxonomy" id="6832"/>
    <lineage>
        <taxon>Eukaryota</taxon>
        <taxon>Metazoa</taxon>
        <taxon>Ecdysozoa</taxon>
        <taxon>Arthropoda</taxon>
        <taxon>Crustacea</taxon>
        <taxon>Multicrustacea</taxon>
        <taxon>Hexanauplia</taxon>
        <taxon>Copepoda</taxon>
        <taxon>Harpacticoida</taxon>
        <taxon>Harpacticidae</taxon>
        <taxon>Tigriopus</taxon>
    </lineage>
</organism>
<dbReference type="Pfam" id="PF15328">
    <property type="entry name" value="GCOM2"/>
    <property type="match status" value="1"/>
</dbReference>
<dbReference type="GO" id="GO:0003711">
    <property type="term" value="F:transcription elongation factor activity"/>
    <property type="evidence" value="ECO:0007669"/>
    <property type="project" value="InterPro"/>
</dbReference>
<dbReference type="GO" id="GO:0005634">
    <property type="term" value="C:nucleus"/>
    <property type="evidence" value="ECO:0007669"/>
    <property type="project" value="InterPro"/>
</dbReference>
<evidence type="ECO:0000313" key="2">
    <source>
        <dbReference type="Proteomes" id="UP000318571"/>
    </source>
</evidence>
<dbReference type="OrthoDB" id="2408655at2759"/>